<protein>
    <recommendedName>
        <fullName evidence="3">E3 ubiquitin-protein ligase</fullName>
    </recommendedName>
</protein>
<dbReference type="Gene3D" id="3.30.40.10">
    <property type="entry name" value="Zinc/RING finger domain, C3HC4 (zinc finger)"/>
    <property type="match status" value="1"/>
</dbReference>
<dbReference type="InterPro" id="IPR013083">
    <property type="entry name" value="Znf_RING/FYVE/PHD"/>
</dbReference>
<dbReference type="SUPFAM" id="SSF49599">
    <property type="entry name" value="TRAF domain-like"/>
    <property type="match status" value="1"/>
</dbReference>
<evidence type="ECO:0000313" key="2">
    <source>
        <dbReference type="Proteomes" id="UP001153636"/>
    </source>
</evidence>
<reference evidence="1" key="1">
    <citation type="submission" date="2022-01" db="EMBL/GenBank/DDBJ databases">
        <authorList>
            <person name="King R."/>
        </authorList>
    </citation>
    <scope>NUCLEOTIDE SEQUENCE</scope>
</reference>
<organism evidence="1 2">
    <name type="scientific">Psylliodes chrysocephalus</name>
    <dbReference type="NCBI Taxonomy" id="3402493"/>
    <lineage>
        <taxon>Eukaryota</taxon>
        <taxon>Metazoa</taxon>
        <taxon>Ecdysozoa</taxon>
        <taxon>Arthropoda</taxon>
        <taxon>Hexapoda</taxon>
        <taxon>Insecta</taxon>
        <taxon>Pterygota</taxon>
        <taxon>Neoptera</taxon>
        <taxon>Endopterygota</taxon>
        <taxon>Coleoptera</taxon>
        <taxon>Polyphaga</taxon>
        <taxon>Cucujiformia</taxon>
        <taxon>Chrysomeloidea</taxon>
        <taxon>Chrysomelidae</taxon>
        <taxon>Galerucinae</taxon>
        <taxon>Alticini</taxon>
        <taxon>Psylliodes</taxon>
    </lineage>
</organism>
<name>A0A9P0CPQ2_9CUCU</name>
<dbReference type="Proteomes" id="UP001153636">
    <property type="component" value="Chromosome 16"/>
</dbReference>
<proteinExistence type="predicted"/>
<accession>A0A9P0CPQ2</accession>
<dbReference type="EMBL" id="OV651828">
    <property type="protein sequence ID" value="CAH1104348.1"/>
    <property type="molecule type" value="Genomic_DNA"/>
</dbReference>
<evidence type="ECO:0008006" key="3">
    <source>
        <dbReference type="Google" id="ProtNLM"/>
    </source>
</evidence>
<gene>
    <name evidence="1" type="ORF">PSYICH_LOCUS5096</name>
</gene>
<sequence>MSHLQYVTSNNLCDYCHKSLSVTPVKVYPNRRIKCGRCSTSNDEEEDNGVNSMYNQIATRIFFECINKFDGCTKLLQSSEVVKHEKTCLSKTFVCPICLKEMFTFLIIPHFKLNHPESLLEKPNFQITDLKNIEKIFLYQLESDLLFVNFRDTSDSFADDFRRFSLNVRLHLGKKDYIQNLKVDFFEKNIDILDKTINTSGSTSVTYNLMLNITHESKLLVMFHLICVESKSVVVKVVKHKVNKIKENTNLKLLHQNNSVSQVFHKQLGEYLKTLLFEKRDIFPNEKFKNVISDLVITEKATLSFTKSREKITITFGCHVCSLLNYWCNQSFVHLIGHNGHYYIECVGCDNLYINKRKNIVKKNCITLFELTNIMFFCVWDCGTFCNIDELYTHERNCLKQICQKCPVKSCFYYFKLYEIEYHIRNEHSLVMSPQINWNEKLIIVHLDTSKSAKEYIMLIWYICVLVKFKWEKANWTISFTCELPGTQIKARIFDKNKKAISTIIESGSIPHNEEILLHLRCLVTNKEN</sequence>
<dbReference type="OrthoDB" id="6780401at2759"/>
<dbReference type="AlphaFoldDB" id="A0A9P0CPQ2"/>
<evidence type="ECO:0000313" key="1">
    <source>
        <dbReference type="EMBL" id="CAH1104348.1"/>
    </source>
</evidence>
<keyword evidence="2" id="KW-1185">Reference proteome</keyword>